<dbReference type="AlphaFoldDB" id="A0A3M7TTZ4"/>
<comment type="caution">
    <text evidence="2">The sequence shown here is derived from an EMBL/GenBank/DDBJ whole genome shotgun (WGS) entry which is preliminary data.</text>
</comment>
<evidence type="ECO:0000256" key="1">
    <source>
        <dbReference type="SAM" id="Phobius"/>
    </source>
</evidence>
<protein>
    <submittedName>
        <fullName evidence="2">Uncharacterized protein</fullName>
    </submittedName>
</protein>
<sequence length="268" mass="29905">MASYLWKPILILIFYSVTRRMFINNKWTVPNVRQKNVPYNFGMVFLLWVTLEIVQPGLTSINMPDYCFLFATWMIGWVDDRFGKAYPKGIKGHVQYCFMNRTVTTGLIKAGGGAVIAGLYLSMLYRGESITQLEALFYLPLVTLLPHVVNLLDTRPLRVMKAATLMIMAVIVVSAGFPQISGLGILLLLWAREEAGEKTMLGDNGAMLVGAYLTIAIMHTGSDGFVFISTMVCGCLTLIAEKYSISKLIMNTRMLSVIDLFGQKRSTS</sequence>
<evidence type="ECO:0000313" key="3">
    <source>
        <dbReference type="Proteomes" id="UP000278746"/>
    </source>
</evidence>
<feature type="transmembrane region" description="Helical" evidence="1">
    <location>
        <begin position="6"/>
        <end position="25"/>
    </location>
</feature>
<dbReference type="Proteomes" id="UP000278746">
    <property type="component" value="Unassembled WGS sequence"/>
</dbReference>
<feature type="transmembrane region" description="Helical" evidence="1">
    <location>
        <begin position="164"/>
        <end position="191"/>
    </location>
</feature>
<organism evidence="2 3">
    <name type="scientific">Alteribacter keqinensis</name>
    <dbReference type="NCBI Taxonomy" id="2483800"/>
    <lineage>
        <taxon>Bacteria</taxon>
        <taxon>Bacillati</taxon>
        <taxon>Bacillota</taxon>
        <taxon>Bacilli</taxon>
        <taxon>Bacillales</taxon>
        <taxon>Bacillaceae</taxon>
        <taxon>Alteribacter</taxon>
    </lineage>
</organism>
<reference evidence="2 3" key="1">
    <citation type="submission" date="2018-10" db="EMBL/GenBank/DDBJ databases">
        <title>Bacillus Keqinensis sp. nov., a moderately halophilic bacterium isolated from a saline-alkaline lake.</title>
        <authorList>
            <person name="Wang H."/>
        </authorList>
    </citation>
    <scope>NUCLEOTIDE SEQUENCE [LARGE SCALE GENOMIC DNA]</scope>
    <source>
        <strain evidence="2 3">KQ-3</strain>
    </source>
</reference>
<feature type="transmembrane region" description="Helical" evidence="1">
    <location>
        <begin position="211"/>
        <end position="240"/>
    </location>
</feature>
<feature type="transmembrane region" description="Helical" evidence="1">
    <location>
        <begin position="37"/>
        <end position="55"/>
    </location>
</feature>
<evidence type="ECO:0000313" key="2">
    <source>
        <dbReference type="EMBL" id="RNA68997.1"/>
    </source>
</evidence>
<dbReference type="OrthoDB" id="2679245at2"/>
<dbReference type="RefSeq" id="WP_122896519.1">
    <property type="nucleotide sequence ID" value="NZ_RHIB01000001.1"/>
</dbReference>
<dbReference type="EMBL" id="RHIB01000001">
    <property type="protein sequence ID" value="RNA68997.1"/>
    <property type="molecule type" value="Genomic_DNA"/>
</dbReference>
<keyword evidence="1" id="KW-0812">Transmembrane</keyword>
<keyword evidence="3" id="KW-1185">Reference proteome</keyword>
<gene>
    <name evidence="2" type="ORF">EBO34_03290</name>
</gene>
<keyword evidence="1" id="KW-1133">Transmembrane helix</keyword>
<feature type="transmembrane region" description="Helical" evidence="1">
    <location>
        <begin position="98"/>
        <end position="123"/>
    </location>
</feature>
<proteinExistence type="predicted"/>
<name>A0A3M7TTZ4_9BACI</name>
<keyword evidence="1" id="KW-0472">Membrane</keyword>
<accession>A0A3M7TTZ4</accession>